<feature type="transmembrane region" description="Helical" evidence="1">
    <location>
        <begin position="99"/>
        <end position="126"/>
    </location>
</feature>
<organism evidence="3 4">
    <name type="scientific">Jutongia huaianensis</name>
    <dbReference type="NCBI Taxonomy" id="2763668"/>
    <lineage>
        <taxon>Bacteria</taxon>
        <taxon>Bacillati</taxon>
        <taxon>Bacillota</taxon>
        <taxon>Clostridia</taxon>
        <taxon>Lachnospirales</taxon>
        <taxon>Lachnospiraceae</taxon>
        <taxon>Jutongia</taxon>
    </lineage>
</organism>
<dbReference type="InterPro" id="IPR001633">
    <property type="entry name" value="EAL_dom"/>
</dbReference>
<dbReference type="SMART" id="SM00052">
    <property type="entry name" value="EAL"/>
    <property type="match status" value="1"/>
</dbReference>
<dbReference type="PROSITE" id="PS50883">
    <property type="entry name" value="EAL"/>
    <property type="match status" value="1"/>
</dbReference>
<dbReference type="RefSeq" id="WP_249297798.1">
    <property type="nucleotide sequence ID" value="NZ_JACRSX010000007.1"/>
</dbReference>
<evidence type="ECO:0000259" key="2">
    <source>
        <dbReference type="PROSITE" id="PS50883"/>
    </source>
</evidence>
<accession>A0ABR7N181</accession>
<feature type="transmembrane region" description="Helical" evidence="1">
    <location>
        <begin position="64"/>
        <end position="87"/>
    </location>
</feature>
<sequence>MAVQIHYEIAAMIFMLAATLVFSHQRHLRVYRSSLFFWLMLLGVATAVCDVFCGIVMYHSVPGWLGIIVQSAFLIMSMVYSVIYSLYAMELLHRLDYIYVHRVLWCIPFVIGITAIVTTPFTGLLYHFDANGMFYKNGWYYLVAGICIVYILVPLLLMQKVSFVSRRIKKWIVAIPVAVVMAKIFEYTVFPNFLFAYAVNSVMVFCCYLFLQNSDYYMDEVTGFFKMHGFEETVREKMAYKEECSVLIIRIINYNAMTEMYEDARLTAIQAAMAELMQKECGDKDYYHIAASTFAILLPNEKETKEVHQRFVDVMPKIWTIDGEEIVHEYCFYEVNILDDCDSVEELLQRVAYARSDHPGHHKVGELIPLTHDAVKPAEEKQMVAELVEQAVIDNSIEIYFQPIYSLEKGRVTSLEVLSRLKDKDKNFINPEFFIHVAEENRDIIALGEQIYRKACIFAKQNHIFDMGIDDININLSPVQCCYEELAQDLIRIAGEYDIPMSRMHLEITESGIMDKEEIRETLETLRSSGAKIALDDFGTGYSNVSSIVSLPVDYVKIDKSLVWSYGRGENKYLDQLVPMIHAEGKRIISEGIETQEHIDIFKRLQGDFLQGYFYSKPLPEREFLQYLRKANGYPADL</sequence>
<feature type="transmembrane region" description="Helical" evidence="1">
    <location>
        <begin position="6"/>
        <end position="23"/>
    </location>
</feature>
<keyword evidence="1" id="KW-0472">Membrane</keyword>
<dbReference type="Pfam" id="PF00563">
    <property type="entry name" value="EAL"/>
    <property type="match status" value="1"/>
</dbReference>
<evidence type="ECO:0000313" key="3">
    <source>
        <dbReference type="EMBL" id="MBC8562386.1"/>
    </source>
</evidence>
<feature type="domain" description="EAL" evidence="2">
    <location>
        <begin position="381"/>
        <end position="632"/>
    </location>
</feature>
<evidence type="ECO:0000256" key="1">
    <source>
        <dbReference type="SAM" id="Phobius"/>
    </source>
</evidence>
<dbReference type="InterPro" id="IPR050706">
    <property type="entry name" value="Cyclic-di-GMP_PDE-like"/>
</dbReference>
<keyword evidence="1" id="KW-0812">Transmembrane</keyword>
<keyword evidence="1" id="KW-1133">Transmembrane helix</keyword>
<feature type="transmembrane region" description="Helical" evidence="1">
    <location>
        <begin position="138"/>
        <end position="158"/>
    </location>
</feature>
<dbReference type="Proteomes" id="UP000606193">
    <property type="component" value="Unassembled WGS sequence"/>
</dbReference>
<dbReference type="EMBL" id="JACRSX010000007">
    <property type="protein sequence ID" value="MBC8562386.1"/>
    <property type="molecule type" value="Genomic_DNA"/>
</dbReference>
<dbReference type="PANTHER" id="PTHR33121">
    <property type="entry name" value="CYCLIC DI-GMP PHOSPHODIESTERASE PDEF"/>
    <property type="match status" value="1"/>
</dbReference>
<feature type="transmembrane region" description="Helical" evidence="1">
    <location>
        <begin position="170"/>
        <end position="188"/>
    </location>
</feature>
<keyword evidence="4" id="KW-1185">Reference proteome</keyword>
<reference evidence="3 4" key="1">
    <citation type="submission" date="2020-08" db="EMBL/GenBank/DDBJ databases">
        <title>Genome public.</title>
        <authorList>
            <person name="Liu C."/>
            <person name="Sun Q."/>
        </authorList>
    </citation>
    <scope>NUCLEOTIDE SEQUENCE [LARGE SCALE GENOMIC DNA]</scope>
    <source>
        <strain evidence="3 4">NSJ-37</strain>
    </source>
</reference>
<evidence type="ECO:0000313" key="4">
    <source>
        <dbReference type="Proteomes" id="UP000606193"/>
    </source>
</evidence>
<comment type="caution">
    <text evidence="3">The sequence shown here is derived from an EMBL/GenBank/DDBJ whole genome shotgun (WGS) entry which is preliminary data.</text>
</comment>
<feature type="transmembrane region" description="Helical" evidence="1">
    <location>
        <begin position="194"/>
        <end position="211"/>
    </location>
</feature>
<dbReference type="Gene3D" id="3.20.20.450">
    <property type="entry name" value="EAL domain"/>
    <property type="match status" value="1"/>
</dbReference>
<dbReference type="InterPro" id="IPR035919">
    <property type="entry name" value="EAL_sf"/>
</dbReference>
<dbReference type="SUPFAM" id="SSF141868">
    <property type="entry name" value="EAL domain-like"/>
    <property type="match status" value="1"/>
</dbReference>
<dbReference type="PANTHER" id="PTHR33121:SF70">
    <property type="entry name" value="SIGNALING PROTEIN YKOW"/>
    <property type="match status" value="1"/>
</dbReference>
<dbReference type="InterPro" id="IPR043128">
    <property type="entry name" value="Rev_trsase/Diguanyl_cyclase"/>
</dbReference>
<dbReference type="Gene3D" id="3.30.70.270">
    <property type="match status" value="1"/>
</dbReference>
<feature type="transmembrane region" description="Helical" evidence="1">
    <location>
        <begin position="35"/>
        <end position="58"/>
    </location>
</feature>
<gene>
    <name evidence="3" type="ORF">H8704_07055</name>
</gene>
<protein>
    <submittedName>
        <fullName evidence="3">EAL domain-containing protein</fullName>
    </submittedName>
</protein>
<dbReference type="CDD" id="cd01948">
    <property type="entry name" value="EAL"/>
    <property type="match status" value="1"/>
</dbReference>
<proteinExistence type="predicted"/>
<name>A0ABR7N181_9FIRM</name>